<dbReference type="GO" id="GO:0016740">
    <property type="term" value="F:transferase activity"/>
    <property type="evidence" value="ECO:0007669"/>
    <property type="project" value="UniProtKB-KW"/>
</dbReference>
<evidence type="ECO:0000313" key="5">
    <source>
        <dbReference type="Proteomes" id="UP000092247"/>
    </source>
</evidence>
<protein>
    <submittedName>
        <fullName evidence="4">Glycosyl transferase</fullName>
    </submittedName>
</protein>
<dbReference type="SMART" id="SM00028">
    <property type="entry name" value="TPR"/>
    <property type="match status" value="3"/>
</dbReference>
<evidence type="ECO:0000256" key="2">
    <source>
        <dbReference type="PROSITE-ProRule" id="PRU00339"/>
    </source>
</evidence>
<evidence type="ECO:0000313" key="4">
    <source>
        <dbReference type="EMBL" id="OBU03704.1"/>
    </source>
</evidence>
<dbReference type="EMBL" id="LZEX01000042">
    <property type="protein sequence ID" value="OBU03704.1"/>
    <property type="molecule type" value="Genomic_DNA"/>
</dbReference>
<accession>A0A1B8H3P0</accession>
<evidence type="ECO:0000256" key="1">
    <source>
        <dbReference type="ARBA" id="ARBA00038494"/>
    </source>
</evidence>
<sequence length="398" mass="47122">MTLCLNMIVKDESHIIEQTLENICQHFKLDYWVISDTGSSDRTPEIIENFFKAKNIQGEIIYEAWQNFSYNRNIALKACLGKSDYILIFDADDSLIGELSLPALQKDAYYFQLSNEDLSVKYLRKLIIKNNDQYHWRGVLHEYLENKNEQEVGEVQGDYVVISGRKGNRSLDKDKYLKDAKILEIAYIAGDDPDLLPRYAFYCAQSYKDAGQINKAIEWYLKRAELDTGWYDEKYCSFEQLGLLYESEKNYKDALSYWQMGIAYDPQRAECWYHSARRHSWDHHPELAYCFAKQASEIKMPEGNRLFLKKDIYKFWSLYEWCLNAYKLGKFEESYLAFKKLVEHCPEDLVNRLTHQMNEYRCLIMQDSFYDVQILAVNLNKIGKRYLLENILKDFSKS</sequence>
<dbReference type="SUPFAM" id="SSF48452">
    <property type="entry name" value="TPR-like"/>
    <property type="match status" value="1"/>
</dbReference>
<comment type="caution">
    <text evidence="4">The sequence shown here is derived from an EMBL/GenBank/DDBJ whole genome shotgun (WGS) entry which is preliminary data.</text>
</comment>
<reference evidence="4 5" key="1">
    <citation type="submission" date="2016-06" db="EMBL/GenBank/DDBJ databases">
        <authorList>
            <person name="Kjaerup R.B."/>
            <person name="Dalgaard T.S."/>
            <person name="Juul-Madsen H.R."/>
        </authorList>
    </citation>
    <scope>NUCLEOTIDE SEQUENCE [LARGE SCALE GENOMIC DNA]</scope>
    <source>
        <strain evidence="4 5">GCSL-Mp3</strain>
    </source>
</reference>
<dbReference type="PANTHER" id="PTHR43630:SF2">
    <property type="entry name" value="GLYCOSYLTRANSFERASE"/>
    <property type="match status" value="1"/>
</dbReference>
<keyword evidence="2" id="KW-0802">TPR repeat</keyword>
<dbReference type="Proteomes" id="UP000092247">
    <property type="component" value="Unassembled WGS sequence"/>
</dbReference>
<dbReference type="PANTHER" id="PTHR43630">
    <property type="entry name" value="POLY-BETA-1,6-N-ACETYL-D-GLUCOSAMINE SYNTHASE"/>
    <property type="match status" value="1"/>
</dbReference>
<dbReference type="AlphaFoldDB" id="A0A1B8H3P0"/>
<comment type="similarity">
    <text evidence="1">Belongs to the glycosyltransferase 2 family. WaaE/KdtX subfamily.</text>
</comment>
<dbReference type="InterPro" id="IPR019734">
    <property type="entry name" value="TPR_rpt"/>
</dbReference>
<dbReference type="InterPro" id="IPR011990">
    <property type="entry name" value="TPR-like_helical_dom_sf"/>
</dbReference>
<feature type="repeat" description="TPR" evidence="2">
    <location>
        <begin position="235"/>
        <end position="268"/>
    </location>
</feature>
<dbReference type="Gene3D" id="1.25.40.10">
    <property type="entry name" value="Tetratricopeptide repeat domain"/>
    <property type="match status" value="1"/>
</dbReference>
<keyword evidence="4" id="KW-0808">Transferase</keyword>
<dbReference type="InterPro" id="IPR029044">
    <property type="entry name" value="Nucleotide-diphossugar_trans"/>
</dbReference>
<dbReference type="PROSITE" id="PS50005">
    <property type="entry name" value="TPR"/>
    <property type="match status" value="1"/>
</dbReference>
<dbReference type="RefSeq" id="WP_059387039.1">
    <property type="nucleotide sequence ID" value="NZ_LZEX01000042.1"/>
</dbReference>
<dbReference type="Pfam" id="PF00535">
    <property type="entry name" value="Glycos_transf_2"/>
    <property type="match status" value="1"/>
</dbReference>
<dbReference type="SUPFAM" id="SSF53448">
    <property type="entry name" value="Nucleotide-diphospho-sugar transferases"/>
    <property type="match status" value="1"/>
</dbReference>
<feature type="domain" description="Glycosyltransferase 2-like" evidence="3">
    <location>
        <begin position="7"/>
        <end position="98"/>
    </location>
</feature>
<proteinExistence type="inferred from homology"/>
<dbReference type="Gene3D" id="3.90.550.10">
    <property type="entry name" value="Spore Coat Polysaccharide Biosynthesis Protein SpsA, Chain A"/>
    <property type="match status" value="1"/>
</dbReference>
<evidence type="ECO:0000259" key="3">
    <source>
        <dbReference type="Pfam" id="PF00535"/>
    </source>
</evidence>
<organism evidence="4 5">
    <name type="scientific">Morganella psychrotolerans</name>
    <dbReference type="NCBI Taxonomy" id="368603"/>
    <lineage>
        <taxon>Bacteria</taxon>
        <taxon>Pseudomonadati</taxon>
        <taxon>Pseudomonadota</taxon>
        <taxon>Gammaproteobacteria</taxon>
        <taxon>Enterobacterales</taxon>
        <taxon>Morganellaceae</taxon>
        <taxon>Morganella</taxon>
    </lineage>
</organism>
<gene>
    <name evidence="4" type="ORF">AYY17_08945</name>
</gene>
<name>A0A1B8H3P0_9GAMM</name>
<dbReference type="InterPro" id="IPR001173">
    <property type="entry name" value="Glyco_trans_2-like"/>
</dbReference>